<dbReference type="CTD" id="20327550"/>
<keyword evidence="6 7" id="KW-0663">Pyridoxal phosphate</keyword>
<gene>
    <name evidence="10" type="ORF">T265_13383</name>
</gene>
<feature type="modified residue" description="N6-(pyridoxal phosphate)lysine" evidence="7">
    <location>
        <position position="287"/>
    </location>
</feature>
<keyword evidence="5 8" id="KW-0808">Transferase</keyword>
<dbReference type="PIRSF" id="PIRSF000412">
    <property type="entry name" value="SHMT"/>
    <property type="match status" value="1"/>
</dbReference>
<dbReference type="NCBIfam" id="NF000586">
    <property type="entry name" value="PRK00011.1"/>
    <property type="match status" value="1"/>
</dbReference>
<dbReference type="InterPro" id="IPR039429">
    <property type="entry name" value="SHMT-like_dom"/>
</dbReference>
<evidence type="ECO:0000256" key="3">
    <source>
        <dbReference type="ARBA" id="ARBA00006376"/>
    </source>
</evidence>
<organism evidence="10 11">
    <name type="scientific">Opisthorchis viverrini</name>
    <name type="common">Southeast Asian liver fluke</name>
    <dbReference type="NCBI Taxonomy" id="6198"/>
    <lineage>
        <taxon>Eukaryota</taxon>
        <taxon>Metazoa</taxon>
        <taxon>Spiralia</taxon>
        <taxon>Lophotrochozoa</taxon>
        <taxon>Platyhelminthes</taxon>
        <taxon>Trematoda</taxon>
        <taxon>Digenea</taxon>
        <taxon>Opisthorchiida</taxon>
        <taxon>Opisthorchiata</taxon>
        <taxon>Opisthorchiidae</taxon>
        <taxon>Opisthorchis</taxon>
    </lineage>
</organism>
<evidence type="ECO:0000256" key="4">
    <source>
        <dbReference type="ARBA" id="ARBA00022563"/>
    </source>
</evidence>
<dbReference type="RefSeq" id="XP_009166916.1">
    <property type="nucleotide sequence ID" value="XM_009168652.1"/>
</dbReference>
<evidence type="ECO:0000256" key="6">
    <source>
        <dbReference type="ARBA" id="ARBA00022898"/>
    </source>
</evidence>
<feature type="domain" description="Serine hydroxymethyltransferase-like" evidence="9">
    <location>
        <begin position="26"/>
        <end position="181"/>
    </location>
</feature>
<dbReference type="InterPro" id="IPR001085">
    <property type="entry name" value="Ser_HO-MeTrfase"/>
</dbReference>
<dbReference type="PANTHER" id="PTHR11680:SF28">
    <property type="entry name" value="SERINE HYDROXYMETHYLTRANSFERASE, MITOCHONDRIAL"/>
    <property type="match status" value="1"/>
</dbReference>
<dbReference type="EMBL" id="KL596680">
    <property type="protein sequence ID" value="KER29337.1"/>
    <property type="molecule type" value="Genomic_DNA"/>
</dbReference>
<dbReference type="InterPro" id="IPR015422">
    <property type="entry name" value="PyrdxlP-dep_Trfase_small"/>
</dbReference>
<dbReference type="PROSITE" id="PS00096">
    <property type="entry name" value="SHMT"/>
    <property type="match status" value="1"/>
</dbReference>
<dbReference type="GO" id="GO:0005739">
    <property type="term" value="C:mitochondrion"/>
    <property type="evidence" value="ECO:0007669"/>
    <property type="project" value="TreeGrafter"/>
</dbReference>
<protein>
    <recommendedName>
        <fullName evidence="8">Serine hydroxymethyltransferase</fullName>
        <ecNumber evidence="8">2.1.2.1</ecNumber>
    </recommendedName>
</protein>
<dbReference type="AlphaFoldDB" id="A0A074ZU30"/>
<dbReference type="SUPFAM" id="SSF53383">
    <property type="entry name" value="PLP-dependent transferases"/>
    <property type="match status" value="1"/>
</dbReference>
<dbReference type="GO" id="GO:0030170">
    <property type="term" value="F:pyridoxal phosphate binding"/>
    <property type="evidence" value="ECO:0007669"/>
    <property type="project" value="InterPro"/>
</dbReference>
<dbReference type="InterPro" id="IPR049943">
    <property type="entry name" value="Ser_HO-MeTrfase-like"/>
</dbReference>
<dbReference type="HAMAP" id="MF_00051">
    <property type="entry name" value="SHMT"/>
    <property type="match status" value="1"/>
</dbReference>
<comment type="function">
    <text evidence="8">Interconversion of serine and glycine.</text>
</comment>
<dbReference type="InterPro" id="IPR019798">
    <property type="entry name" value="Ser_HO-MeTrfase_PLP_BS"/>
</dbReference>
<dbReference type="GO" id="GO:0019264">
    <property type="term" value="P:glycine biosynthetic process from serine"/>
    <property type="evidence" value="ECO:0007669"/>
    <property type="project" value="InterPro"/>
</dbReference>
<dbReference type="GeneID" id="20327550"/>
<dbReference type="KEGG" id="ovi:T265_13383"/>
<proteinExistence type="inferred from homology"/>
<dbReference type="EC" id="2.1.2.1" evidence="8"/>
<comment type="pathway">
    <text evidence="2 8">One-carbon metabolism; tetrahydrofolate interconversion.</text>
</comment>
<dbReference type="STRING" id="6198.A0A074ZU30"/>
<dbReference type="PANTHER" id="PTHR11680">
    <property type="entry name" value="SERINE HYDROXYMETHYLTRANSFERASE"/>
    <property type="match status" value="1"/>
</dbReference>
<evidence type="ECO:0000256" key="8">
    <source>
        <dbReference type="RuleBase" id="RU000585"/>
    </source>
</evidence>
<evidence type="ECO:0000256" key="7">
    <source>
        <dbReference type="PIRSR" id="PIRSR000412-50"/>
    </source>
</evidence>
<accession>A0A074ZU30</accession>
<sequence length="521" mass="57419">MRIVRQPISWVRNTRFSSWTGKEPLKVRDPALWTLISEEKKRQLTCLELIASQNFTGRSVLECVGSCLTNNYAEGYPGSRYYGGNYIIDKVERLAQSRLLDLFRLKKPEQSLEEATWGVNVQPYSGSPANLAVYTGLLNPHDRLMGLYLPDGGHLTHGFATLTKKISATSIFFESMPYKLNVRFTPSPHPSLHTATRSGYDYSSNPETELIDYDALERDALNFYPKLIIAGITAYPRLLDYARFRHICDSVGAILLADMSHISGLVAGRVVPSPFEYADVVSSTTHKTLRGPRSGMIFYRRISRQSSGKLPASPHVATEELESRINNAVFPSLQGGPHENTIAGVAAMALEADSQDFVDYAEQVLKNARALGEALQSRGIRLVSGGTDVHFVLVDLARSPGKPGLSRGDGARVQLVSDLVGITLNKNTVLGDKSALQPSGLRLGSPALTSRGLKEEDFNQVAAFLEELLDITVLAKSVSQNIKTFRTALVEDPKVSARVKELRGRVSEYASQFPLPGWDDY</sequence>
<dbReference type="GO" id="GO:0035999">
    <property type="term" value="P:tetrahydrofolate interconversion"/>
    <property type="evidence" value="ECO:0007669"/>
    <property type="project" value="UniProtKB-UniPathway"/>
</dbReference>
<name>A0A074ZU30_OPIVI</name>
<evidence type="ECO:0000313" key="11">
    <source>
        <dbReference type="Proteomes" id="UP000054324"/>
    </source>
</evidence>
<dbReference type="OrthoDB" id="10265628at2759"/>
<dbReference type="InterPro" id="IPR015424">
    <property type="entry name" value="PyrdxlP-dep_Trfase"/>
</dbReference>
<comment type="catalytic activity">
    <reaction evidence="8">
        <text>(6R)-5,10-methylene-5,6,7,8-tetrahydrofolate + glycine + H2O = (6S)-5,6,7,8-tetrahydrofolate + L-serine</text>
        <dbReference type="Rhea" id="RHEA:15481"/>
        <dbReference type="ChEBI" id="CHEBI:15377"/>
        <dbReference type="ChEBI" id="CHEBI:15636"/>
        <dbReference type="ChEBI" id="CHEBI:33384"/>
        <dbReference type="ChEBI" id="CHEBI:57305"/>
        <dbReference type="ChEBI" id="CHEBI:57453"/>
        <dbReference type="EC" id="2.1.2.1"/>
    </reaction>
</comment>
<evidence type="ECO:0000256" key="5">
    <source>
        <dbReference type="ARBA" id="ARBA00022679"/>
    </source>
</evidence>
<comment type="similarity">
    <text evidence="3 8">Belongs to the SHMT family.</text>
</comment>
<dbReference type="Pfam" id="PF00464">
    <property type="entry name" value="SHMT"/>
    <property type="match status" value="2"/>
</dbReference>
<evidence type="ECO:0000256" key="1">
    <source>
        <dbReference type="ARBA" id="ARBA00001933"/>
    </source>
</evidence>
<comment type="cofactor">
    <cofactor evidence="1 7 8">
        <name>pyridoxal 5'-phosphate</name>
        <dbReference type="ChEBI" id="CHEBI:597326"/>
    </cofactor>
</comment>
<dbReference type="GO" id="GO:0004372">
    <property type="term" value="F:glycine hydroxymethyltransferase activity"/>
    <property type="evidence" value="ECO:0007669"/>
    <property type="project" value="UniProtKB-EC"/>
</dbReference>
<dbReference type="Gene3D" id="3.40.640.10">
    <property type="entry name" value="Type I PLP-dependent aspartate aminotransferase-like (Major domain)"/>
    <property type="match status" value="1"/>
</dbReference>
<dbReference type="InterPro" id="IPR015421">
    <property type="entry name" value="PyrdxlP-dep_Trfase_major"/>
</dbReference>
<dbReference type="UniPathway" id="UPA00193"/>
<keyword evidence="4 8" id="KW-0554">One-carbon metabolism</keyword>
<feature type="domain" description="Serine hydroxymethyltransferase-like" evidence="9">
    <location>
        <begin position="200"/>
        <end position="464"/>
    </location>
</feature>
<dbReference type="Proteomes" id="UP000054324">
    <property type="component" value="Unassembled WGS sequence"/>
</dbReference>
<evidence type="ECO:0000256" key="2">
    <source>
        <dbReference type="ARBA" id="ARBA00004777"/>
    </source>
</evidence>
<reference evidence="10 11" key="1">
    <citation type="submission" date="2013-11" db="EMBL/GenBank/DDBJ databases">
        <title>Opisthorchis viverrini - life in the bile duct.</title>
        <authorList>
            <person name="Young N.D."/>
            <person name="Nagarajan N."/>
            <person name="Lin S.J."/>
            <person name="Korhonen P.K."/>
            <person name="Jex A.R."/>
            <person name="Hall R.S."/>
            <person name="Safavi-Hemami H."/>
            <person name="Kaewkong W."/>
            <person name="Bertrand D."/>
            <person name="Gao S."/>
            <person name="Seet Q."/>
            <person name="Wongkham S."/>
            <person name="Teh B.T."/>
            <person name="Wongkham C."/>
            <person name="Intapan P.M."/>
            <person name="Maleewong W."/>
            <person name="Yang X."/>
            <person name="Hu M."/>
            <person name="Wang Z."/>
            <person name="Hofmann A."/>
            <person name="Sternberg P.W."/>
            <person name="Tan P."/>
            <person name="Wang J."/>
            <person name="Gasser R.B."/>
        </authorList>
    </citation>
    <scope>NUCLEOTIDE SEQUENCE [LARGE SCALE GENOMIC DNA]</scope>
</reference>
<dbReference type="Gene3D" id="3.90.1150.10">
    <property type="entry name" value="Aspartate Aminotransferase, domain 1"/>
    <property type="match status" value="1"/>
</dbReference>
<dbReference type="CDD" id="cd00378">
    <property type="entry name" value="SHMT"/>
    <property type="match status" value="1"/>
</dbReference>
<evidence type="ECO:0000313" key="10">
    <source>
        <dbReference type="EMBL" id="KER29337.1"/>
    </source>
</evidence>
<keyword evidence="11" id="KW-1185">Reference proteome</keyword>
<evidence type="ECO:0000259" key="9">
    <source>
        <dbReference type="Pfam" id="PF00464"/>
    </source>
</evidence>